<keyword evidence="8 17" id="KW-0521">NADP</keyword>
<evidence type="ECO:0000256" key="1">
    <source>
        <dbReference type="ARBA" id="ARBA00000013"/>
    </source>
</evidence>
<feature type="binding site" evidence="18">
    <location>
        <position position="126"/>
    </location>
    <ligand>
        <name>K(+)</name>
        <dbReference type="ChEBI" id="CHEBI:29103"/>
    </ligand>
</feature>
<name>A0A1R4H8G2_9GAMM</name>
<evidence type="ECO:0000256" key="15">
    <source>
        <dbReference type="ARBA" id="ARBA00048238"/>
    </source>
</evidence>
<comment type="similarity">
    <text evidence="18">Belongs to the NnrE/AIBP family.</text>
</comment>
<keyword evidence="9 18" id="KW-0630">Potassium</keyword>
<dbReference type="GO" id="GO:0052855">
    <property type="term" value="F:ADP-dependent NAD(P)H-hydrate dehydratase activity"/>
    <property type="evidence" value="ECO:0007669"/>
    <property type="project" value="UniProtKB-UniRule"/>
</dbReference>
<comment type="subunit">
    <text evidence="17">Homotetramer.</text>
</comment>
<evidence type="ECO:0000256" key="5">
    <source>
        <dbReference type="ARBA" id="ARBA00022723"/>
    </source>
</evidence>
<organism evidence="22 23">
    <name type="scientific">Crenothrix polyspora</name>
    <dbReference type="NCBI Taxonomy" id="360316"/>
    <lineage>
        <taxon>Bacteria</taxon>
        <taxon>Pseudomonadati</taxon>
        <taxon>Pseudomonadota</taxon>
        <taxon>Gammaproteobacteria</taxon>
        <taxon>Methylococcales</taxon>
        <taxon>Crenotrichaceae</taxon>
        <taxon>Crenothrix</taxon>
    </lineage>
</organism>
<keyword evidence="22" id="KW-0418">Kinase</keyword>
<feature type="binding site" evidence="18">
    <location>
        <position position="162"/>
    </location>
    <ligand>
        <name>K(+)</name>
        <dbReference type="ChEBI" id="CHEBI:29103"/>
    </ligand>
</feature>
<feature type="domain" description="YjeF C-terminal" evidence="20">
    <location>
        <begin position="222"/>
        <end position="493"/>
    </location>
</feature>
<dbReference type="GO" id="GO:0110051">
    <property type="term" value="P:metabolite repair"/>
    <property type="evidence" value="ECO:0007669"/>
    <property type="project" value="TreeGrafter"/>
</dbReference>
<reference evidence="23" key="1">
    <citation type="submission" date="2017-02" db="EMBL/GenBank/DDBJ databases">
        <authorList>
            <person name="Daims H."/>
        </authorList>
    </citation>
    <scope>NUCLEOTIDE SEQUENCE [LARGE SCALE GENOMIC DNA]</scope>
</reference>
<accession>A0A1R4H8G2</accession>
<evidence type="ECO:0000256" key="18">
    <source>
        <dbReference type="HAMAP-Rule" id="MF_01966"/>
    </source>
</evidence>
<dbReference type="InterPro" id="IPR030677">
    <property type="entry name" value="Nnr"/>
</dbReference>
<feature type="binding site" evidence="17">
    <location>
        <position position="257"/>
    </location>
    <ligand>
        <name>(6S)-NADPHX</name>
        <dbReference type="ChEBI" id="CHEBI:64076"/>
    </ligand>
</feature>
<dbReference type="PROSITE" id="PS51383">
    <property type="entry name" value="YJEF_C_3"/>
    <property type="match status" value="1"/>
</dbReference>
<feature type="binding site" evidence="17">
    <location>
        <position position="435"/>
    </location>
    <ligand>
        <name>AMP</name>
        <dbReference type="ChEBI" id="CHEBI:456215"/>
    </ligand>
</feature>
<feature type="binding site" evidence="17">
    <location>
        <position position="318"/>
    </location>
    <ligand>
        <name>(6S)-NADPHX</name>
        <dbReference type="ChEBI" id="CHEBI:64076"/>
    </ligand>
</feature>
<evidence type="ECO:0000313" key="23">
    <source>
        <dbReference type="Proteomes" id="UP000195442"/>
    </source>
</evidence>
<dbReference type="InterPro" id="IPR036652">
    <property type="entry name" value="YjeF_N_dom_sf"/>
</dbReference>
<dbReference type="InterPro" id="IPR000631">
    <property type="entry name" value="CARKD"/>
</dbReference>
<evidence type="ECO:0000256" key="10">
    <source>
        <dbReference type="ARBA" id="ARBA00023027"/>
    </source>
</evidence>
<evidence type="ECO:0000259" key="20">
    <source>
        <dbReference type="PROSITE" id="PS51383"/>
    </source>
</evidence>
<keyword evidence="5 18" id="KW-0479">Metal-binding</keyword>
<feature type="binding site" evidence="17">
    <location>
        <begin position="407"/>
        <end position="411"/>
    </location>
    <ligand>
        <name>AMP</name>
        <dbReference type="ChEBI" id="CHEBI:456215"/>
    </ligand>
</feature>
<dbReference type="PANTHER" id="PTHR12592">
    <property type="entry name" value="ATP-DEPENDENT (S)-NAD(P)H-HYDRATE DEHYDRATASE FAMILY MEMBER"/>
    <property type="match status" value="1"/>
</dbReference>
<dbReference type="HAMAP" id="MF_01966">
    <property type="entry name" value="NADHX_epimerase"/>
    <property type="match status" value="1"/>
</dbReference>
<dbReference type="NCBIfam" id="TIGR00196">
    <property type="entry name" value="yjeF_cterm"/>
    <property type="match status" value="1"/>
</dbReference>
<dbReference type="NCBIfam" id="TIGR00197">
    <property type="entry name" value="yjeF_nterm"/>
    <property type="match status" value="1"/>
</dbReference>
<dbReference type="CDD" id="cd01171">
    <property type="entry name" value="YXKO-related"/>
    <property type="match status" value="1"/>
</dbReference>
<dbReference type="Gene3D" id="3.40.1190.20">
    <property type="match status" value="1"/>
</dbReference>
<dbReference type="PANTHER" id="PTHR12592:SF0">
    <property type="entry name" value="ATP-DEPENDENT (S)-NAD(P)H-HYDRATE DEHYDRATASE"/>
    <property type="match status" value="1"/>
</dbReference>
<comment type="catalytic activity">
    <reaction evidence="15 17 19">
        <text>(6S)-NADHX + ADP = AMP + phosphate + NADH + H(+)</text>
        <dbReference type="Rhea" id="RHEA:32223"/>
        <dbReference type="ChEBI" id="CHEBI:15378"/>
        <dbReference type="ChEBI" id="CHEBI:43474"/>
        <dbReference type="ChEBI" id="CHEBI:57945"/>
        <dbReference type="ChEBI" id="CHEBI:64074"/>
        <dbReference type="ChEBI" id="CHEBI:456215"/>
        <dbReference type="ChEBI" id="CHEBI:456216"/>
        <dbReference type="EC" id="4.2.1.136"/>
    </reaction>
</comment>
<comment type="caution">
    <text evidence="18">Lacks conserved residue(s) required for the propagation of feature annotation.</text>
</comment>
<keyword evidence="12 17" id="KW-0456">Lyase</keyword>
<dbReference type="InterPro" id="IPR004443">
    <property type="entry name" value="YjeF_N_dom"/>
</dbReference>
<feature type="binding site" evidence="18">
    <location>
        <position position="159"/>
    </location>
    <ligand>
        <name>(6S)-NADPHX</name>
        <dbReference type="ChEBI" id="CHEBI:64076"/>
    </ligand>
</feature>
<gene>
    <name evidence="22" type="primary">yjeF</name>
    <name evidence="17" type="synonym">nnrD</name>
    <name evidence="18" type="synonym">nnrE</name>
    <name evidence="22" type="ORF">CRENPOLYSF2_2750010</name>
</gene>
<dbReference type="HAMAP" id="MF_01965">
    <property type="entry name" value="NADHX_dehydratase"/>
    <property type="match status" value="1"/>
</dbReference>
<dbReference type="EC" id="4.2.1.136" evidence="19"/>
<comment type="cofactor">
    <cofactor evidence="17">
        <name>Mg(2+)</name>
        <dbReference type="ChEBI" id="CHEBI:18420"/>
    </cofactor>
</comment>
<dbReference type="AlphaFoldDB" id="A0A1R4H8G2"/>
<comment type="function">
    <text evidence="17">Catalyzes the dehydration of the S-form of NAD(P)HX at the expense of ADP, which is converted to AMP. Together with NAD(P)HX epimerase, which catalyzes the epimerization of the S- and R-forms, the enzyme allows the repair of both epimers of NAD(P)HX, a damaged form of NAD(P)H that is a result of enzymatic or heat-dependent hydration.</text>
</comment>
<dbReference type="PIRSF" id="PIRSF017184">
    <property type="entry name" value="Nnr"/>
    <property type="match status" value="1"/>
</dbReference>
<comment type="catalytic activity">
    <reaction evidence="16 17 19">
        <text>(6S)-NADPHX + ADP = AMP + phosphate + NADPH + H(+)</text>
        <dbReference type="Rhea" id="RHEA:32235"/>
        <dbReference type="ChEBI" id="CHEBI:15378"/>
        <dbReference type="ChEBI" id="CHEBI:43474"/>
        <dbReference type="ChEBI" id="CHEBI:57783"/>
        <dbReference type="ChEBI" id="CHEBI:64076"/>
        <dbReference type="ChEBI" id="CHEBI:456215"/>
        <dbReference type="ChEBI" id="CHEBI:456216"/>
        <dbReference type="EC" id="4.2.1.136"/>
    </reaction>
</comment>
<comment type="similarity">
    <text evidence="3 19">In the N-terminal section; belongs to the NnrE/AIBP family.</text>
</comment>
<comment type="similarity">
    <text evidence="4 19">In the C-terminal section; belongs to the NnrD/CARKD family.</text>
</comment>
<dbReference type="PROSITE" id="PS01050">
    <property type="entry name" value="YJEF_C_2"/>
    <property type="match status" value="1"/>
</dbReference>
<evidence type="ECO:0000256" key="11">
    <source>
        <dbReference type="ARBA" id="ARBA00023235"/>
    </source>
</evidence>
<evidence type="ECO:0000256" key="12">
    <source>
        <dbReference type="ARBA" id="ARBA00023239"/>
    </source>
</evidence>
<dbReference type="OrthoDB" id="9806925at2"/>
<keyword evidence="11 18" id="KW-0413">Isomerase</keyword>
<evidence type="ECO:0000256" key="6">
    <source>
        <dbReference type="ARBA" id="ARBA00022741"/>
    </source>
</evidence>
<dbReference type="GO" id="GO:0046496">
    <property type="term" value="P:nicotinamide nucleotide metabolic process"/>
    <property type="evidence" value="ECO:0007669"/>
    <property type="project" value="UniProtKB-UniRule"/>
</dbReference>
<evidence type="ECO:0000256" key="8">
    <source>
        <dbReference type="ARBA" id="ARBA00022857"/>
    </source>
</evidence>
<dbReference type="GO" id="GO:0016301">
    <property type="term" value="F:kinase activity"/>
    <property type="evidence" value="ECO:0007669"/>
    <property type="project" value="UniProtKB-KW"/>
</dbReference>
<evidence type="ECO:0000256" key="14">
    <source>
        <dbReference type="ARBA" id="ARBA00025153"/>
    </source>
</evidence>
<feature type="binding site" evidence="18">
    <location>
        <position position="63"/>
    </location>
    <ligand>
        <name>K(+)</name>
        <dbReference type="ChEBI" id="CHEBI:29103"/>
    </ligand>
</feature>
<feature type="binding site" evidence="18">
    <location>
        <begin position="130"/>
        <end position="136"/>
    </location>
    <ligand>
        <name>(6S)-NADPHX</name>
        <dbReference type="ChEBI" id="CHEBI:64076"/>
    </ligand>
</feature>
<dbReference type="SUPFAM" id="SSF64153">
    <property type="entry name" value="YjeF N-terminal domain-like"/>
    <property type="match status" value="1"/>
</dbReference>
<dbReference type="InterPro" id="IPR029056">
    <property type="entry name" value="Ribokinase-like"/>
</dbReference>
<evidence type="ECO:0000256" key="19">
    <source>
        <dbReference type="PIRNR" id="PIRNR017184"/>
    </source>
</evidence>
<evidence type="ECO:0000256" key="7">
    <source>
        <dbReference type="ARBA" id="ARBA00022840"/>
    </source>
</evidence>
<evidence type="ECO:0000313" key="22">
    <source>
        <dbReference type="EMBL" id="SJM92524.1"/>
    </source>
</evidence>
<keyword evidence="6 17" id="KW-0547">Nucleotide-binding</keyword>
<keyword evidence="22" id="KW-0808">Transferase</keyword>
<evidence type="ECO:0000256" key="3">
    <source>
        <dbReference type="ARBA" id="ARBA00006001"/>
    </source>
</evidence>
<dbReference type="InterPro" id="IPR017953">
    <property type="entry name" value="Carbohydrate_kinase_pred_CS"/>
</dbReference>
<dbReference type="Pfam" id="PF01256">
    <property type="entry name" value="Carb_kinase"/>
    <property type="match status" value="1"/>
</dbReference>
<comment type="catalytic activity">
    <reaction evidence="1 18 19">
        <text>(6R)-NADHX = (6S)-NADHX</text>
        <dbReference type="Rhea" id="RHEA:32215"/>
        <dbReference type="ChEBI" id="CHEBI:64074"/>
        <dbReference type="ChEBI" id="CHEBI:64075"/>
        <dbReference type="EC" id="5.1.99.6"/>
    </reaction>
</comment>
<dbReference type="Proteomes" id="UP000195442">
    <property type="component" value="Unassembled WGS sequence"/>
</dbReference>
<evidence type="ECO:0000256" key="4">
    <source>
        <dbReference type="ARBA" id="ARBA00009524"/>
    </source>
</evidence>
<feature type="domain" description="YjeF N-terminal" evidence="21">
    <location>
        <begin position="14"/>
        <end position="216"/>
    </location>
</feature>
<dbReference type="RefSeq" id="WP_087147004.1">
    <property type="nucleotide sequence ID" value="NZ_FUKJ01000196.1"/>
</dbReference>
<feature type="binding site" evidence="17">
    <location>
        <position position="370"/>
    </location>
    <ligand>
        <name>(6S)-NADPHX</name>
        <dbReference type="ChEBI" id="CHEBI:64076"/>
    </ligand>
</feature>
<dbReference type="Pfam" id="PF03853">
    <property type="entry name" value="YjeF_N"/>
    <property type="match status" value="1"/>
</dbReference>
<sequence>MPKLPTLLYTAAQTRALDHIAIQEQGIAGLELMTRAGQAVFGQLSDRWPEAVHIAVFCGAGNNAGDGYIVASLALQAGLSVTVYSIVATETLNGDALTAYQAYFALKGHVEPFQPEQPIVADVIVDALLGTGLNKALAGIMAQAVQGINASQIPVIAVDVPSGLNADTGAVMGCAVVADCTVTFIGLKQGLFTGQAADYCGEIVYDGLAVPDAVFEQVPSATYRVTGARLPPRYRCSHKGHYGHVLVIGGDQGYSGAVRLAGEGALRVGAGLVSIATRSEHASLMNMGRPELMCHGVGSANQLAKVLDKASVIVVGPGLGRSAWAKELFIALINAINVIDAKKPLIVDADALYLLANARIKNPDWILTPHPGEAARLLHISTPEIEQDRFEAVAAIQARYDGIAVLKGAGTLIASEHDIAVSNTGNPGMASGGMGDVLSGVIAGLVAQGLSLEEAARQGVYLHGLAADKATEHYGERGVLASDLMFFLSQVVA</sequence>
<keyword evidence="7 17" id="KW-0067">ATP-binding</keyword>
<dbReference type="Gene3D" id="3.40.50.10260">
    <property type="entry name" value="YjeF N-terminal domain"/>
    <property type="match status" value="1"/>
</dbReference>
<evidence type="ECO:0000256" key="13">
    <source>
        <dbReference type="ARBA" id="ARBA00023268"/>
    </source>
</evidence>
<feature type="binding site" evidence="17">
    <location>
        <position position="436"/>
    </location>
    <ligand>
        <name>(6S)-NADPHX</name>
        <dbReference type="ChEBI" id="CHEBI:64076"/>
    </ligand>
</feature>
<evidence type="ECO:0000256" key="17">
    <source>
        <dbReference type="HAMAP-Rule" id="MF_01965"/>
    </source>
</evidence>
<keyword evidence="13" id="KW-0511">Multifunctional enzyme</keyword>
<dbReference type="GO" id="GO:0005524">
    <property type="term" value="F:ATP binding"/>
    <property type="evidence" value="ECO:0007669"/>
    <property type="project" value="UniProtKB-UniRule"/>
</dbReference>
<evidence type="ECO:0000256" key="9">
    <source>
        <dbReference type="ARBA" id="ARBA00022958"/>
    </source>
</evidence>
<protein>
    <recommendedName>
        <fullName evidence="19">Bifunctional NAD(P)H-hydrate repair enzyme</fullName>
    </recommendedName>
    <alternativeName>
        <fullName evidence="19">Nicotinamide nucleotide repair protein</fullName>
    </alternativeName>
    <domain>
        <recommendedName>
            <fullName evidence="19">ADP-dependent (S)-NAD(P)H-hydrate dehydratase</fullName>
            <ecNumber evidence="19">4.2.1.136</ecNumber>
        </recommendedName>
        <alternativeName>
            <fullName evidence="19">ADP-dependent NAD(P)HX dehydratase</fullName>
        </alternativeName>
    </domain>
    <domain>
        <recommendedName>
            <fullName evidence="19">NAD(P)H-hydrate epimerase</fullName>
            <ecNumber evidence="19">5.1.99.6</ecNumber>
        </recommendedName>
    </domain>
</protein>
<dbReference type="EC" id="5.1.99.6" evidence="19"/>
<evidence type="ECO:0000259" key="21">
    <source>
        <dbReference type="PROSITE" id="PS51385"/>
    </source>
</evidence>
<comment type="cofactor">
    <cofactor evidence="18 19">
        <name>K(+)</name>
        <dbReference type="ChEBI" id="CHEBI:29103"/>
    </cofactor>
    <text evidence="18 19">Binds 1 potassium ion per subunit.</text>
</comment>
<dbReference type="PROSITE" id="PS51385">
    <property type="entry name" value="YJEF_N"/>
    <property type="match status" value="1"/>
</dbReference>
<dbReference type="GO" id="GO:0052856">
    <property type="term" value="F:NAD(P)HX epimerase activity"/>
    <property type="evidence" value="ECO:0007669"/>
    <property type="project" value="UniProtKB-UniRule"/>
</dbReference>
<keyword evidence="23" id="KW-1185">Reference proteome</keyword>
<dbReference type="EMBL" id="FUKJ01000196">
    <property type="protein sequence ID" value="SJM92524.1"/>
    <property type="molecule type" value="Genomic_DNA"/>
</dbReference>
<evidence type="ECO:0000256" key="2">
    <source>
        <dbReference type="ARBA" id="ARBA00000909"/>
    </source>
</evidence>
<keyword evidence="10 17" id="KW-0520">NAD</keyword>
<comment type="similarity">
    <text evidence="17">Belongs to the NnrD/CARKD family.</text>
</comment>
<proteinExistence type="inferred from homology"/>
<comment type="catalytic activity">
    <reaction evidence="2 18 19">
        <text>(6R)-NADPHX = (6S)-NADPHX</text>
        <dbReference type="Rhea" id="RHEA:32227"/>
        <dbReference type="ChEBI" id="CHEBI:64076"/>
        <dbReference type="ChEBI" id="CHEBI:64077"/>
        <dbReference type="EC" id="5.1.99.6"/>
    </reaction>
</comment>
<evidence type="ECO:0000256" key="16">
    <source>
        <dbReference type="ARBA" id="ARBA00049209"/>
    </source>
</evidence>
<dbReference type="SUPFAM" id="SSF53613">
    <property type="entry name" value="Ribokinase-like"/>
    <property type="match status" value="1"/>
</dbReference>
<comment type="function">
    <text evidence="14 19">Bifunctional enzyme that catalyzes the epimerization of the S- and R-forms of NAD(P)HX and the dehydration of the S-form of NAD(P)HX at the expense of ADP, which is converted to AMP. This allows the repair of both epimers of NAD(P)HX, a damaged form of NAD(P)H that is a result of enzymatic or heat-dependent hydration.</text>
</comment>
<dbReference type="GO" id="GO:0046872">
    <property type="term" value="F:metal ion binding"/>
    <property type="evidence" value="ECO:0007669"/>
    <property type="project" value="UniProtKB-UniRule"/>
</dbReference>
<comment type="function">
    <text evidence="18">Catalyzes the epimerization of the S- and R-forms of NAD(P)HX, a damaged form of NAD(P)H that is a result of enzymatic or heat-dependent hydration. This is a prerequisite for the S-specific NAD(P)H-hydrate dehydratase to allow the repair of both epimers of NAD(P)HX.</text>
</comment>